<gene>
    <name evidence="4" type="ORF">GA0074692_3389</name>
</gene>
<feature type="transmembrane region" description="Helical" evidence="2">
    <location>
        <begin position="60"/>
        <end position="80"/>
    </location>
</feature>
<dbReference type="Proteomes" id="UP000198959">
    <property type="component" value="Unassembled WGS sequence"/>
</dbReference>
<feature type="domain" description="DUF7144" evidence="3">
    <location>
        <begin position="60"/>
        <end position="167"/>
    </location>
</feature>
<sequence>MLAAPHHRVWVLDGGGSMAGGRPAPDGMSPDGMSPDGMSPDGIGPDGIGPEGERRSRRHLASLLLSTAGVIEGLTGIASIPLEPYVDIASMELFYLDVGGWGWVQLLVGVATALTGLAVLLDRRATTVAAIVTATVSVGLGILLLPYHPLATWMTAMLAAVAVWLLAGQLRAASRTSASRV</sequence>
<keyword evidence="5" id="KW-1185">Reference proteome</keyword>
<evidence type="ECO:0000256" key="2">
    <source>
        <dbReference type="SAM" id="Phobius"/>
    </source>
</evidence>
<dbReference type="STRING" id="145854.GA0074692_3389"/>
<reference evidence="5" key="1">
    <citation type="submission" date="2016-06" db="EMBL/GenBank/DDBJ databases">
        <authorList>
            <person name="Varghese N."/>
            <person name="Submissions Spin"/>
        </authorList>
    </citation>
    <scope>NUCLEOTIDE SEQUENCE [LARGE SCALE GENOMIC DNA]</scope>
    <source>
        <strain evidence="5">DSM 43817</strain>
    </source>
</reference>
<evidence type="ECO:0000259" key="3">
    <source>
        <dbReference type="Pfam" id="PF23636"/>
    </source>
</evidence>
<evidence type="ECO:0000313" key="4">
    <source>
        <dbReference type="EMBL" id="SCL32728.1"/>
    </source>
</evidence>
<protein>
    <recommendedName>
        <fullName evidence="3">DUF7144 domain-containing protein</fullName>
    </recommendedName>
</protein>
<organism evidence="4 5">
    <name type="scientific">Micromonospora pallida</name>
    <dbReference type="NCBI Taxonomy" id="145854"/>
    <lineage>
        <taxon>Bacteria</taxon>
        <taxon>Bacillati</taxon>
        <taxon>Actinomycetota</taxon>
        <taxon>Actinomycetes</taxon>
        <taxon>Micromonosporales</taxon>
        <taxon>Micromonosporaceae</taxon>
        <taxon>Micromonospora</taxon>
    </lineage>
</organism>
<feature type="transmembrane region" description="Helical" evidence="2">
    <location>
        <begin position="100"/>
        <end position="121"/>
    </location>
</feature>
<keyword evidence="2" id="KW-1133">Transmembrane helix</keyword>
<name>A0A1C6STE7_9ACTN</name>
<dbReference type="AlphaFoldDB" id="A0A1C6STE7"/>
<keyword evidence="2" id="KW-0812">Transmembrane</keyword>
<accession>A0A1C6STE7</accession>
<evidence type="ECO:0000256" key="1">
    <source>
        <dbReference type="SAM" id="MobiDB-lite"/>
    </source>
</evidence>
<proteinExistence type="predicted"/>
<dbReference type="Pfam" id="PF23636">
    <property type="entry name" value="DUF7144"/>
    <property type="match status" value="1"/>
</dbReference>
<feature type="transmembrane region" description="Helical" evidence="2">
    <location>
        <begin position="153"/>
        <end position="173"/>
    </location>
</feature>
<keyword evidence="2" id="KW-0472">Membrane</keyword>
<dbReference type="InterPro" id="IPR055568">
    <property type="entry name" value="DUF7144"/>
</dbReference>
<feature type="region of interest" description="Disordered" evidence="1">
    <location>
        <begin position="14"/>
        <end position="53"/>
    </location>
</feature>
<dbReference type="EMBL" id="FMHW01000002">
    <property type="protein sequence ID" value="SCL32728.1"/>
    <property type="molecule type" value="Genomic_DNA"/>
</dbReference>
<feature type="transmembrane region" description="Helical" evidence="2">
    <location>
        <begin position="128"/>
        <end position="147"/>
    </location>
</feature>
<evidence type="ECO:0000313" key="5">
    <source>
        <dbReference type="Proteomes" id="UP000198959"/>
    </source>
</evidence>
<feature type="compositionally biased region" description="Low complexity" evidence="1">
    <location>
        <begin position="34"/>
        <end position="43"/>
    </location>
</feature>